<dbReference type="SMART" id="SM00387">
    <property type="entry name" value="HATPase_c"/>
    <property type="match status" value="1"/>
</dbReference>
<sequence>MFIGTAAAANDTPQLQLSEPQSTRALSEYIYVFRDPKWEKSIETIVTATEDLFSPLATPTPEFGFTDDLIWLRIKLSNPSPEPGTAYLHVHENFLQKYEVHLQRADGQLQTIESHGPSTKFSERSIEFPELVTKFAFEGGEEVSLFIAYWSEGSSKISLSIETEASFSAKSLRQASKNFVSYGMMLILILISSLALFILRMRVFMAYSVYVIVTLLFLVHSDGVAFQYLWPSHPSFNSYFSIIIGLAFAIVPYNFARTFLRTKTFHPKLDKLMVWMMVITPLLVIPGAVIDPQSTKKYLMLMVLLAIAIGIFAGLVAARTRFKEVRFYLFAWVVGGLAATLMNIRHFTELGIAQDAELDSIRIAIVVDAVMMGLGVADRYRQQMKARRTEEKRALKQAELNLKLNNRLQALEERYTLATELVASRDAALKNTVHDLRQPLHALRLNVKNLQNETGKNVDQDARFEDTFSYLETLITGYLQDSVSEQISEGSNFQISQATEEKQEDENDLSLSKILLTIHEMFLPDAKEKGLDFRFVKTSAVSSVDPLKLMRIISNLVANAIKFTPDGVILMGVKRVGSAIQIEVHDTGIGMSAEEFGHAQFREIRLNKSSADGHGFGLAIAKDLAADSGCELIWLERAGKGTSLALRLPSLPTNFSTSTPKNGVFT</sequence>
<evidence type="ECO:0000259" key="12">
    <source>
        <dbReference type="PROSITE" id="PS50109"/>
    </source>
</evidence>
<dbReference type="InterPro" id="IPR036890">
    <property type="entry name" value="HATPase_C_sf"/>
</dbReference>
<dbReference type="Pfam" id="PF02518">
    <property type="entry name" value="HATPase_c"/>
    <property type="match status" value="1"/>
</dbReference>
<keyword evidence="4" id="KW-0597">Phosphoprotein</keyword>
<comment type="caution">
    <text evidence="13">The sequence shown here is derived from an EMBL/GenBank/DDBJ whole genome shotgun (WGS) entry which is preliminary data.</text>
</comment>
<keyword evidence="8 11" id="KW-1133">Transmembrane helix</keyword>
<keyword evidence="7" id="KW-0418">Kinase</keyword>
<feature type="transmembrane region" description="Helical" evidence="11">
    <location>
        <begin position="179"/>
        <end position="199"/>
    </location>
</feature>
<keyword evidence="6 11" id="KW-0812">Transmembrane</keyword>
<comment type="subcellular location">
    <subcellularLocation>
        <location evidence="2">Membrane</location>
    </subcellularLocation>
</comment>
<dbReference type="GO" id="GO:0016020">
    <property type="term" value="C:membrane"/>
    <property type="evidence" value="ECO:0007669"/>
    <property type="project" value="UniProtKB-SubCell"/>
</dbReference>
<keyword evidence="9 11" id="KW-0472">Membrane</keyword>
<dbReference type="PRINTS" id="PR00344">
    <property type="entry name" value="BCTRLSENSOR"/>
</dbReference>
<comment type="catalytic activity">
    <reaction evidence="1">
        <text>ATP + protein L-histidine = ADP + protein N-phospho-L-histidine.</text>
        <dbReference type="EC" id="2.7.13.3"/>
    </reaction>
</comment>
<dbReference type="InterPro" id="IPR011622">
    <property type="entry name" value="7TMR_DISM_rcpt_extracell_dom2"/>
</dbReference>
<dbReference type="InterPro" id="IPR050428">
    <property type="entry name" value="TCS_sensor_his_kinase"/>
</dbReference>
<reference evidence="13 14" key="1">
    <citation type="journal article" date="2014" name="Int. J. Syst. Evol. Microbiol.">
        <title>Complete genome sequence of Corynebacterium casei LMG S-19264T (=DSM 44701T), isolated from a smear-ripened cheese.</title>
        <authorList>
            <consortium name="US DOE Joint Genome Institute (JGI-PGF)"/>
            <person name="Walter F."/>
            <person name="Albersmeier A."/>
            <person name="Kalinowski J."/>
            <person name="Ruckert C."/>
        </authorList>
    </citation>
    <scope>NUCLEOTIDE SEQUENCE [LARGE SCALE GENOMIC DNA]</scope>
    <source>
        <strain evidence="13 14">KCTC 23968</strain>
    </source>
</reference>
<evidence type="ECO:0000256" key="2">
    <source>
        <dbReference type="ARBA" id="ARBA00004370"/>
    </source>
</evidence>
<evidence type="ECO:0000256" key="3">
    <source>
        <dbReference type="ARBA" id="ARBA00012438"/>
    </source>
</evidence>
<accession>A0A918KNY1</accession>
<dbReference type="SUPFAM" id="SSF55874">
    <property type="entry name" value="ATPase domain of HSP90 chaperone/DNA topoisomerase II/histidine kinase"/>
    <property type="match status" value="1"/>
</dbReference>
<evidence type="ECO:0000313" key="14">
    <source>
        <dbReference type="Proteomes" id="UP000600865"/>
    </source>
</evidence>
<dbReference type="AlphaFoldDB" id="A0A918KNY1"/>
<dbReference type="Proteomes" id="UP000600865">
    <property type="component" value="Unassembled WGS sequence"/>
</dbReference>
<dbReference type="InterPro" id="IPR004358">
    <property type="entry name" value="Sig_transdc_His_kin-like_C"/>
</dbReference>
<dbReference type="InterPro" id="IPR011623">
    <property type="entry name" value="7TMR_DISM_rcpt_extracell_dom1"/>
</dbReference>
<dbReference type="Gene3D" id="3.30.565.10">
    <property type="entry name" value="Histidine kinase-like ATPase, C-terminal domain"/>
    <property type="match status" value="1"/>
</dbReference>
<dbReference type="InterPro" id="IPR003661">
    <property type="entry name" value="HisK_dim/P_dom"/>
</dbReference>
<feature type="transmembrane region" description="Helical" evidence="11">
    <location>
        <begin position="236"/>
        <end position="260"/>
    </location>
</feature>
<dbReference type="Gene3D" id="1.10.287.130">
    <property type="match status" value="1"/>
</dbReference>
<evidence type="ECO:0000313" key="13">
    <source>
        <dbReference type="EMBL" id="GGX70332.1"/>
    </source>
</evidence>
<keyword evidence="10" id="KW-0175">Coiled coil</keyword>
<proteinExistence type="predicted"/>
<evidence type="ECO:0000256" key="8">
    <source>
        <dbReference type="ARBA" id="ARBA00022989"/>
    </source>
</evidence>
<evidence type="ECO:0000256" key="10">
    <source>
        <dbReference type="SAM" id="Coils"/>
    </source>
</evidence>
<evidence type="ECO:0000256" key="9">
    <source>
        <dbReference type="ARBA" id="ARBA00023136"/>
    </source>
</evidence>
<dbReference type="GO" id="GO:0000155">
    <property type="term" value="F:phosphorelay sensor kinase activity"/>
    <property type="evidence" value="ECO:0007669"/>
    <property type="project" value="InterPro"/>
</dbReference>
<dbReference type="Pfam" id="PF07696">
    <property type="entry name" value="7TMR-DISMED2"/>
    <property type="match status" value="1"/>
</dbReference>
<keyword evidence="5" id="KW-0808">Transferase</keyword>
<dbReference type="RefSeq" id="WP_233350000.1">
    <property type="nucleotide sequence ID" value="NZ_BMYV01000002.1"/>
</dbReference>
<dbReference type="PANTHER" id="PTHR45436:SF5">
    <property type="entry name" value="SENSOR HISTIDINE KINASE TRCS"/>
    <property type="match status" value="1"/>
</dbReference>
<evidence type="ECO:0000256" key="4">
    <source>
        <dbReference type="ARBA" id="ARBA00022553"/>
    </source>
</evidence>
<evidence type="ECO:0000256" key="5">
    <source>
        <dbReference type="ARBA" id="ARBA00022679"/>
    </source>
</evidence>
<feature type="transmembrane region" description="Helical" evidence="11">
    <location>
        <begin position="327"/>
        <end position="348"/>
    </location>
</feature>
<name>A0A918KNY1_9PROT</name>
<dbReference type="EMBL" id="BMYV01000002">
    <property type="protein sequence ID" value="GGX70332.1"/>
    <property type="molecule type" value="Genomic_DNA"/>
</dbReference>
<dbReference type="Gene3D" id="2.60.40.2380">
    <property type="match status" value="1"/>
</dbReference>
<dbReference type="Pfam" id="PF07695">
    <property type="entry name" value="7TMR-DISM_7TM"/>
    <property type="match status" value="1"/>
</dbReference>
<organism evidence="13 14">
    <name type="scientific">Litorimonas cladophorae</name>
    <dbReference type="NCBI Taxonomy" id="1220491"/>
    <lineage>
        <taxon>Bacteria</taxon>
        <taxon>Pseudomonadati</taxon>
        <taxon>Pseudomonadota</taxon>
        <taxon>Alphaproteobacteria</taxon>
        <taxon>Maricaulales</taxon>
        <taxon>Robiginitomaculaceae</taxon>
    </lineage>
</organism>
<dbReference type="PROSITE" id="PS50109">
    <property type="entry name" value="HIS_KIN"/>
    <property type="match status" value="1"/>
</dbReference>
<evidence type="ECO:0000256" key="11">
    <source>
        <dbReference type="SAM" id="Phobius"/>
    </source>
</evidence>
<feature type="coiled-coil region" evidence="10">
    <location>
        <begin position="381"/>
        <end position="421"/>
    </location>
</feature>
<dbReference type="InterPro" id="IPR005467">
    <property type="entry name" value="His_kinase_dom"/>
</dbReference>
<dbReference type="CDD" id="cd00082">
    <property type="entry name" value="HisKA"/>
    <property type="match status" value="1"/>
</dbReference>
<feature type="transmembrane region" description="Helical" evidence="11">
    <location>
        <begin position="272"/>
        <end position="292"/>
    </location>
</feature>
<feature type="transmembrane region" description="Helical" evidence="11">
    <location>
        <begin position="206"/>
        <end position="230"/>
    </location>
</feature>
<dbReference type="EC" id="2.7.13.3" evidence="3"/>
<dbReference type="InterPro" id="IPR003594">
    <property type="entry name" value="HATPase_dom"/>
</dbReference>
<feature type="transmembrane region" description="Helical" evidence="11">
    <location>
        <begin position="298"/>
        <end position="318"/>
    </location>
</feature>
<feature type="domain" description="Histidine kinase" evidence="12">
    <location>
        <begin position="431"/>
        <end position="652"/>
    </location>
</feature>
<protein>
    <recommendedName>
        <fullName evidence="3">histidine kinase</fullName>
        <ecNumber evidence="3">2.7.13.3</ecNumber>
    </recommendedName>
</protein>
<evidence type="ECO:0000256" key="1">
    <source>
        <dbReference type="ARBA" id="ARBA00000085"/>
    </source>
</evidence>
<evidence type="ECO:0000256" key="6">
    <source>
        <dbReference type="ARBA" id="ARBA00022692"/>
    </source>
</evidence>
<evidence type="ECO:0000256" key="7">
    <source>
        <dbReference type="ARBA" id="ARBA00022777"/>
    </source>
</evidence>
<dbReference type="PANTHER" id="PTHR45436">
    <property type="entry name" value="SENSOR HISTIDINE KINASE YKOH"/>
    <property type="match status" value="1"/>
</dbReference>
<keyword evidence="14" id="KW-1185">Reference proteome</keyword>
<gene>
    <name evidence="13" type="ORF">GCM10011309_20520</name>
</gene>